<comment type="caution">
    <text evidence="2">The sequence shown here is derived from an EMBL/GenBank/DDBJ whole genome shotgun (WGS) entry which is preliminary data.</text>
</comment>
<dbReference type="Proteomes" id="UP001250181">
    <property type="component" value="Unassembled WGS sequence"/>
</dbReference>
<feature type="region of interest" description="Disordered" evidence="1">
    <location>
        <begin position="1"/>
        <end position="27"/>
    </location>
</feature>
<reference evidence="2 3" key="1">
    <citation type="submission" date="2023-09" db="EMBL/GenBank/DDBJ databases">
        <title>Streptomyces sp. nov.: A antagonism against Alternaria gaisen Producing Streptochlin, Isolated from Tamarix root soil.</title>
        <authorList>
            <person name="Chen Y."/>
        </authorList>
    </citation>
    <scope>NUCLEOTIDE SEQUENCE [LARGE SCALE GENOMIC DNA]</scope>
    <source>
        <strain evidence="2 3">TRM76323</strain>
    </source>
</reference>
<gene>
    <name evidence="2" type="ORF">RND61_13820</name>
</gene>
<keyword evidence="3" id="KW-1185">Reference proteome</keyword>
<accession>A0ABU3QK53</accession>
<evidence type="ECO:0000313" key="3">
    <source>
        <dbReference type="Proteomes" id="UP001250181"/>
    </source>
</evidence>
<sequence>MQRVRAVLTERRRPARHAPTHAAPFGHRLYTVRQAPPTWSPAASTGRRPAAYLPRAAAWPQVLVEDASPVRPYVLSSAERARFLGGGAL</sequence>
<dbReference type="RefSeq" id="WP_315878218.1">
    <property type="nucleotide sequence ID" value="NZ_JAWCTQ010000014.1"/>
</dbReference>
<protein>
    <submittedName>
        <fullName evidence="2">Uncharacterized protein</fullName>
    </submittedName>
</protein>
<organism evidence="2 3">
    <name type="scientific">Streptomyces tamarix</name>
    <dbReference type="NCBI Taxonomy" id="3078565"/>
    <lineage>
        <taxon>Bacteria</taxon>
        <taxon>Bacillati</taxon>
        <taxon>Actinomycetota</taxon>
        <taxon>Actinomycetes</taxon>
        <taxon>Kitasatosporales</taxon>
        <taxon>Streptomycetaceae</taxon>
        <taxon>Streptomyces</taxon>
    </lineage>
</organism>
<evidence type="ECO:0000313" key="2">
    <source>
        <dbReference type="EMBL" id="MDT9683142.1"/>
    </source>
</evidence>
<dbReference type="EMBL" id="JAWCTQ010000014">
    <property type="protein sequence ID" value="MDT9683142.1"/>
    <property type="molecule type" value="Genomic_DNA"/>
</dbReference>
<name>A0ABU3QK53_9ACTN</name>
<evidence type="ECO:0000256" key="1">
    <source>
        <dbReference type="SAM" id="MobiDB-lite"/>
    </source>
</evidence>
<proteinExistence type="predicted"/>